<comment type="caution">
    <text evidence="1">The sequence shown here is derived from an EMBL/GenBank/DDBJ whole genome shotgun (WGS) entry which is preliminary data.</text>
</comment>
<sequence>MRVISYGGGVQSTALLVLAAQRKIDFLTFLFANVGDESEHPATLAYVREIAAAYAGRHGIAMHELHRQRRDGSIETLWERLHEPRLRSIPIPIRMDNGAPGRRSCTSDFKIKVVAKWLKERGATPRNPAVVGVGISLDEIHRANKRRCEPYEQIDYPLLDLALRRDDCVQIITTAGLPVPPKSACFFCPFKTVAAWRHQRRYEPELFEKSVQLEAVLNEKRAMLGRDAAYLTRYGVPLDRAIQAIPERPEHLDSGCDSGWCGS</sequence>
<dbReference type="InterPro" id="IPR014729">
    <property type="entry name" value="Rossmann-like_a/b/a_fold"/>
</dbReference>
<organism evidence="1 2">
    <name type="scientific">Nonomuraea cypriaca</name>
    <dbReference type="NCBI Taxonomy" id="1187855"/>
    <lineage>
        <taxon>Bacteria</taxon>
        <taxon>Bacillati</taxon>
        <taxon>Actinomycetota</taxon>
        <taxon>Actinomycetes</taxon>
        <taxon>Streptosporangiales</taxon>
        <taxon>Streptosporangiaceae</taxon>
        <taxon>Nonomuraea</taxon>
    </lineage>
</organism>
<dbReference type="AlphaFoldDB" id="A0A931A2B0"/>
<dbReference type="SUPFAM" id="SSF52402">
    <property type="entry name" value="Adenine nucleotide alpha hydrolases-like"/>
    <property type="match status" value="1"/>
</dbReference>
<accession>A0A931A2B0</accession>
<reference evidence="1" key="1">
    <citation type="submission" date="2020-11" db="EMBL/GenBank/DDBJ databases">
        <title>Whole-genome analyses of Nonomuraea sp. K274.</title>
        <authorList>
            <person name="Veyisoglu A."/>
        </authorList>
    </citation>
    <scope>NUCLEOTIDE SEQUENCE</scope>
    <source>
        <strain evidence="1">K274</strain>
    </source>
</reference>
<name>A0A931A2B0_9ACTN</name>
<dbReference type="Proteomes" id="UP000605361">
    <property type="component" value="Unassembled WGS sequence"/>
</dbReference>
<gene>
    <name evidence="1" type="ORF">ITP53_04010</name>
</gene>
<dbReference type="EMBL" id="JADOGI010000007">
    <property type="protein sequence ID" value="MBF8184916.1"/>
    <property type="molecule type" value="Genomic_DNA"/>
</dbReference>
<keyword evidence="2" id="KW-1185">Reference proteome</keyword>
<proteinExistence type="predicted"/>
<evidence type="ECO:0000313" key="2">
    <source>
        <dbReference type="Proteomes" id="UP000605361"/>
    </source>
</evidence>
<evidence type="ECO:0000313" key="1">
    <source>
        <dbReference type="EMBL" id="MBF8184916.1"/>
    </source>
</evidence>
<protein>
    <submittedName>
        <fullName evidence="1">Phosphoadenosine phosphosulfate reductase</fullName>
    </submittedName>
</protein>
<dbReference type="Gene3D" id="3.40.50.620">
    <property type="entry name" value="HUPs"/>
    <property type="match status" value="1"/>
</dbReference>